<organism evidence="1">
    <name type="scientific">Erwinia amylovora ATCC BAA-2158</name>
    <dbReference type="NCBI Taxonomy" id="889211"/>
    <lineage>
        <taxon>Bacteria</taxon>
        <taxon>Pseudomonadati</taxon>
        <taxon>Pseudomonadota</taxon>
        <taxon>Gammaproteobacteria</taxon>
        <taxon>Enterobacterales</taxon>
        <taxon>Erwiniaceae</taxon>
        <taxon>Erwinia</taxon>
    </lineage>
</organism>
<proteinExistence type="predicted"/>
<dbReference type="EMBL" id="FR719190">
    <property type="protein sequence ID" value="CBX80256.1"/>
    <property type="molecule type" value="Genomic_DNA"/>
</dbReference>
<dbReference type="AlphaFoldDB" id="E5B453"/>
<sequence>MTGRSLKFCWQQIPIDWQGVSDIPAPPGYGVMPFLLHRGIRLSRLVLRRPGKSDRDWPLMPHWRIFPCTLPGSAFR</sequence>
<name>E5B453_ERWAM</name>
<protein>
    <submittedName>
        <fullName evidence="1">Uncharacterized protein</fullName>
    </submittedName>
</protein>
<gene>
    <name evidence="1" type="ORF">EAIL5_1436</name>
</gene>
<evidence type="ECO:0000313" key="1">
    <source>
        <dbReference type="EMBL" id="CBX80256.1"/>
    </source>
</evidence>
<reference evidence="1" key="1">
    <citation type="journal article" date="2011" name="J. Bacteriol.">
        <title>Genome Sequence of an Erwinia amylovora Strain with Pathogenicity Restricted to Rubus Plants.</title>
        <authorList>
            <person name="Powney R."/>
            <person name="Smits T.H."/>
            <person name="Sawbridge T."/>
            <person name="Frey B."/>
            <person name="Blom J."/>
            <person name="Frey J.E."/>
            <person name="Plummer K.M."/>
            <person name="Beer S.V."/>
            <person name="Luck J."/>
            <person name="Duffy B."/>
            <person name="Rodoni B."/>
        </authorList>
    </citation>
    <scope>NUCLEOTIDE SEQUENCE</scope>
    <source>
        <strain evidence="1">ATCC BAA-2158</strain>
    </source>
</reference>
<accession>E5B453</accession>